<dbReference type="Pfam" id="PF00440">
    <property type="entry name" value="TetR_N"/>
    <property type="match status" value="1"/>
</dbReference>
<dbReference type="InterPro" id="IPR050109">
    <property type="entry name" value="HTH-type_TetR-like_transc_reg"/>
</dbReference>
<feature type="DNA-binding region" description="H-T-H motif" evidence="4">
    <location>
        <begin position="26"/>
        <end position="45"/>
    </location>
</feature>
<comment type="caution">
    <text evidence="6">The sequence shown here is derived from an EMBL/GenBank/DDBJ whole genome shotgun (WGS) entry which is preliminary data.</text>
</comment>
<dbReference type="AlphaFoldDB" id="A0A430HVH3"/>
<evidence type="ECO:0000256" key="1">
    <source>
        <dbReference type="ARBA" id="ARBA00023015"/>
    </source>
</evidence>
<reference evidence="6 7" key="1">
    <citation type="submission" date="2018-12" db="EMBL/GenBank/DDBJ databases">
        <title>YIM 101343 draft genome.</title>
        <authorList>
            <person name="Chen X."/>
        </authorList>
    </citation>
    <scope>NUCLEOTIDE SEQUENCE [LARGE SCALE GENOMIC DNA]</scope>
    <source>
        <strain evidence="6 7">YIM 101343</strain>
    </source>
</reference>
<dbReference type="PANTHER" id="PTHR30055:SF234">
    <property type="entry name" value="HTH-TYPE TRANSCRIPTIONAL REGULATOR BETI"/>
    <property type="match status" value="1"/>
</dbReference>
<evidence type="ECO:0000256" key="4">
    <source>
        <dbReference type="PROSITE-ProRule" id="PRU00335"/>
    </source>
</evidence>
<evidence type="ECO:0000259" key="5">
    <source>
        <dbReference type="PROSITE" id="PS50977"/>
    </source>
</evidence>
<dbReference type="InterPro" id="IPR009057">
    <property type="entry name" value="Homeodomain-like_sf"/>
</dbReference>
<evidence type="ECO:0000313" key="7">
    <source>
        <dbReference type="Proteomes" id="UP000274907"/>
    </source>
</evidence>
<dbReference type="RefSeq" id="WP_126121683.1">
    <property type="nucleotide sequence ID" value="NZ_RXHJ01000018.1"/>
</dbReference>
<dbReference type="Pfam" id="PF17937">
    <property type="entry name" value="TetR_C_28"/>
    <property type="match status" value="1"/>
</dbReference>
<proteinExistence type="predicted"/>
<keyword evidence="7" id="KW-1185">Reference proteome</keyword>
<protein>
    <submittedName>
        <fullName evidence="6">TetR/AcrR family transcriptional regulator</fullName>
    </submittedName>
</protein>
<dbReference type="SUPFAM" id="SSF48498">
    <property type="entry name" value="Tetracyclin repressor-like, C-terminal domain"/>
    <property type="match status" value="1"/>
</dbReference>
<name>A0A430HVH3_9CORY</name>
<gene>
    <name evidence="6" type="ORF">EAH68_12545</name>
</gene>
<dbReference type="SUPFAM" id="SSF46689">
    <property type="entry name" value="Homeodomain-like"/>
    <property type="match status" value="1"/>
</dbReference>
<organism evidence="6 7">
    <name type="scientific">Corynebacterium hylobatis</name>
    <dbReference type="NCBI Taxonomy" id="1859290"/>
    <lineage>
        <taxon>Bacteria</taxon>
        <taxon>Bacillati</taxon>
        <taxon>Actinomycetota</taxon>
        <taxon>Actinomycetes</taxon>
        <taxon>Mycobacteriales</taxon>
        <taxon>Corynebacteriaceae</taxon>
        <taxon>Corynebacterium</taxon>
    </lineage>
</organism>
<keyword evidence="2 4" id="KW-0238">DNA-binding</keyword>
<accession>A0A430HVH3</accession>
<dbReference type="Gene3D" id="1.10.357.10">
    <property type="entry name" value="Tetracycline Repressor, domain 2"/>
    <property type="match status" value="1"/>
</dbReference>
<keyword evidence="1" id="KW-0805">Transcription regulation</keyword>
<dbReference type="InterPro" id="IPR036271">
    <property type="entry name" value="Tet_transcr_reg_TetR-rel_C_sf"/>
</dbReference>
<dbReference type="PROSITE" id="PS50977">
    <property type="entry name" value="HTH_TETR_2"/>
    <property type="match status" value="1"/>
</dbReference>
<evidence type="ECO:0000256" key="2">
    <source>
        <dbReference type="ARBA" id="ARBA00023125"/>
    </source>
</evidence>
<feature type="domain" description="HTH tetR-type" evidence="5">
    <location>
        <begin position="3"/>
        <end position="63"/>
    </location>
</feature>
<dbReference type="PRINTS" id="PR00455">
    <property type="entry name" value="HTHTETR"/>
</dbReference>
<evidence type="ECO:0000256" key="3">
    <source>
        <dbReference type="ARBA" id="ARBA00023163"/>
    </source>
</evidence>
<keyword evidence="3" id="KW-0804">Transcription</keyword>
<dbReference type="OrthoDB" id="9806334at2"/>
<sequence length="171" mass="19144">MRRSKRELILDAAVTLIAADGLEAVSFEALAEAAGLSKSGIIYHFPSRHELMLGIHRHLAEAWEVELERIAGARAAELDQAQRLRAVVISMGRTAELPELLMVLDARNEPEYKEVWAGVDKRWMPEPDSSDAYLVQLIAYGLWAHDHVHHEPLQAADRKRLIAAALEQIPT</sequence>
<dbReference type="Proteomes" id="UP000274907">
    <property type="component" value="Unassembled WGS sequence"/>
</dbReference>
<dbReference type="InterPro" id="IPR041479">
    <property type="entry name" value="TetR_CgmR_C"/>
</dbReference>
<dbReference type="GO" id="GO:0000976">
    <property type="term" value="F:transcription cis-regulatory region binding"/>
    <property type="evidence" value="ECO:0007669"/>
    <property type="project" value="TreeGrafter"/>
</dbReference>
<dbReference type="InterPro" id="IPR001647">
    <property type="entry name" value="HTH_TetR"/>
</dbReference>
<dbReference type="EMBL" id="RXHJ01000018">
    <property type="protein sequence ID" value="RSZ61598.1"/>
    <property type="molecule type" value="Genomic_DNA"/>
</dbReference>
<dbReference type="GO" id="GO:0003700">
    <property type="term" value="F:DNA-binding transcription factor activity"/>
    <property type="evidence" value="ECO:0007669"/>
    <property type="project" value="TreeGrafter"/>
</dbReference>
<evidence type="ECO:0000313" key="6">
    <source>
        <dbReference type="EMBL" id="RSZ61598.1"/>
    </source>
</evidence>
<dbReference type="PANTHER" id="PTHR30055">
    <property type="entry name" value="HTH-TYPE TRANSCRIPTIONAL REGULATOR RUTR"/>
    <property type="match status" value="1"/>
</dbReference>